<sequence length="75" mass="9218">MWPYSKSQEEKFAKVFEDVRQEPYSCFFNTLYRHGYIHVGKDHLPKFVNILKKHSMPFEVEQEDSFWYVLKIIKE</sequence>
<organism evidence="1 2">
    <name type="scientific">Thermoanaerobacterium butyriciformans</name>
    <dbReference type="NCBI Taxonomy" id="1702242"/>
    <lineage>
        <taxon>Bacteria</taxon>
        <taxon>Bacillati</taxon>
        <taxon>Bacillota</taxon>
        <taxon>Clostridia</taxon>
        <taxon>Thermoanaerobacterales</taxon>
        <taxon>Thermoanaerobacteraceae</taxon>
        <taxon>Thermoanaerobacterium</taxon>
    </lineage>
</organism>
<comment type="caution">
    <text evidence="1">The sequence shown here is derived from an EMBL/GenBank/DDBJ whole genome shotgun (WGS) entry which is preliminary data.</text>
</comment>
<proteinExistence type="predicted"/>
<accession>A0ABS4NAS1</accession>
<reference evidence="1" key="1">
    <citation type="submission" date="2021-03" db="EMBL/GenBank/DDBJ databases">
        <title>Genomic Encyclopedia of Type Strains, Phase IV (KMG-IV): sequencing the most valuable type-strain genomes for metagenomic binning, comparative biology and taxonomic classification.</title>
        <authorList>
            <person name="Goeker M."/>
        </authorList>
    </citation>
    <scope>NUCLEOTIDE SEQUENCE</scope>
    <source>
        <strain evidence="1">DSM 101588</strain>
    </source>
</reference>
<evidence type="ECO:0000313" key="1">
    <source>
        <dbReference type="EMBL" id="MBP2070739.1"/>
    </source>
</evidence>
<protein>
    <submittedName>
        <fullName evidence="1">Uncharacterized protein</fullName>
    </submittedName>
</protein>
<gene>
    <name evidence="1" type="ORF">J2Z80_000237</name>
</gene>
<evidence type="ECO:0000313" key="2">
    <source>
        <dbReference type="Proteomes" id="UP001166402"/>
    </source>
</evidence>
<dbReference type="RefSeq" id="WP_209452719.1">
    <property type="nucleotide sequence ID" value="NZ_JAGGLT010000002.1"/>
</dbReference>
<dbReference type="Proteomes" id="UP001166402">
    <property type="component" value="Unassembled WGS sequence"/>
</dbReference>
<dbReference type="EMBL" id="JAGGLT010000002">
    <property type="protein sequence ID" value="MBP2070739.1"/>
    <property type="molecule type" value="Genomic_DNA"/>
</dbReference>
<keyword evidence="2" id="KW-1185">Reference proteome</keyword>
<name>A0ABS4NAS1_9THEO</name>